<dbReference type="RefSeq" id="WP_394309571.1">
    <property type="nucleotide sequence ID" value="NZ_JBHGPK010000002.1"/>
</dbReference>
<reference evidence="2 3" key="1">
    <citation type="submission" date="2024-09" db="EMBL/GenBank/DDBJ databases">
        <title>Description of Labrys sedimenti sp. nov., isolated from a diclofenac-degrading enrichment culture, and genome-based reclassification of Labrys portucalensis as a later heterotypic synonym of Labrys neptuniae.</title>
        <authorList>
            <person name="Tancsics A."/>
            <person name="Csepanyi A."/>
        </authorList>
    </citation>
    <scope>NUCLEOTIDE SEQUENCE [LARGE SCALE GENOMIC DNA]</scope>
    <source>
        <strain evidence="2 3">LMG 23412</strain>
    </source>
</reference>
<gene>
    <name evidence="2" type="ORF">ACETRX_07480</name>
</gene>
<feature type="signal peptide" evidence="1">
    <location>
        <begin position="1"/>
        <end position="31"/>
    </location>
</feature>
<evidence type="ECO:0000313" key="2">
    <source>
        <dbReference type="EMBL" id="MFC2249450.1"/>
    </source>
</evidence>
<organism evidence="2 3">
    <name type="scientific">Labrys neptuniae</name>
    <dbReference type="NCBI Taxonomy" id="376174"/>
    <lineage>
        <taxon>Bacteria</taxon>
        <taxon>Pseudomonadati</taxon>
        <taxon>Pseudomonadota</taxon>
        <taxon>Alphaproteobacteria</taxon>
        <taxon>Hyphomicrobiales</taxon>
        <taxon>Xanthobacteraceae</taxon>
        <taxon>Labrys</taxon>
    </lineage>
</organism>
<evidence type="ECO:0000256" key="1">
    <source>
        <dbReference type="SAM" id="SignalP"/>
    </source>
</evidence>
<accession>A0ABV6ZB85</accession>
<comment type="caution">
    <text evidence="2">The sequence shown here is derived from an EMBL/GenBank/DDBJ whole genome shotgun (WGS) entry which is preliminary data.</text>
</comment>
<evidence type="ECO:0000313" key="3">
    <source>
        <dbReference type="Proteomes" id="UP001595190"/>
    </source>
</evidence>
<dbReference type="Proteomes" id="UP001595190">
    <property type="component" value="Unassembled WGS sequence"/>
</dbReference>
<name>A0ABV6ZB85_9HYPH</name>
<feature type="chain" id="PRO_5046673118" evidence="1">
    <location>
        <begin position="32"/>
        <end position="131"/>
    </location>
</feature>
<dbReference type="EMBL" id="JBHGPK010000002">
    <property type="protein sequence ID" value="MFC2249450.1"/>
    <property type="molecule type" value="Genomic_DNA"/>
</dbReference>
<sequence>MGMLGPCESSLMKTLSLSAAFLAASLSFASAAPLETYTARLSSADHFNTNGERLTSVAAIIRQDRANFYLGYHRDREDEPDRFFSSKENRARLESMLNRGRISASAADAVINGSPLINVEIYEDFIAVTVE</sequence>
<keyword evidence="1" id="KW-0732">Signal</keyword>
<proteinExistence type="predicted"/>
<protein>
    <submittedName>
        <fullName evidence="2">Uncharacterized protein</fullName>
    </submittedName>
</protein>